<evidence type="ECO:0000313" key="3">
    <source>
        <dbReference type="Proteomes" id="UP001283361"/>
    </source>
</evidence>
<evidence type="ECO:0000256" key="1">
    <source>
        <dbReference type="SAM" id="MobiDB-lite"/>
    </source>
</evidence>
<feature type="region of interest" description="Disordered" evidence="1">
    <location>
        <begin position="1"/>
        <end position="39"/>
    </location>
</feature>
<dbReference type="AlphaFoldDB" id="A0AAE0YHP7"/>
<protein>
    <submittedName>
        <fullName evidence="2">Uncharacterized protein</fullName>
    </submittedName>
</protein>
<dbReference type="Proteomes" id="UP001283361">
    <property type="component" value="Unassembled WGS sequence"/>
</dbReference>
<organism evidence="2 3">
    <name type="scientific">Elysia crispata</name>
    <name type="common">lettuce slug</name>
    <dbReference type="NCBI Taxonomy" id="231223"/>
    <lineage>
        <taxon>Eukaryota</taxon>
        <taxon>Metazoa</taxon>
        <taxon>Spiralia</taxon>
        <taxon>Lophotrochozoa</taxon>
        <taxon>Mollusca</taxon>
        <taxon>Gastropoda</taxon>
        <taxon>Heterobranchia</taxon>
        <taxon>Euthyneura</taxon>
        <taxon>Panpulmonata</taxon>
        <taxon>Sacoglossa</taxon>
        <taxon>Placobranchoidea</taxon>
        <taxon>Plakobranchidae</taxon>
        <taxon>Elysia</taxon>
    </lineage>
</organism>
<proteinExistence type="predicted"/>
<comment type="caution">
    <text evidence="2">The sequence shown here is derived from an EMBL/GenBank/DDBJ whole genome shotgun (WGS) entry which is preliminary data.</text>
</comment>
<evidence type="ECO:0000313" key="2">
    <source>
        <dbReference type="EMBL" id="KAK3746293.1"/>
    </source>
</evidence>
<sequence>MHPANSGAAEQRAMAPLSEETEMSRGTKQSSNKKQCKPCRLINPSQDQTIIIPTHVINDLTTTMKNQNIISSGYGDTNPSTLAVDRTCSPKQSFAPYLQDTTKYLHEMAEN</sequence>
<accession>A0AAE0YHP7</accession>
<name>A0AAE0YHP7_9GAST</name>
<dbReference type="EMBL" id="JAWDGP010006160">
    <property type="protein sequence ID" value="KAK3746293.1"/>
    <property type="molecule type" value="Genomic_DNA"/>
</dbReference>
<feature type="compositionally biased region" description="Polar residues" evidence="1">
    <location>
        <begin position="24"/>
        <end position="33"/>
    </location>
</feature>
<gene>
    <name evidence="2" type="ORF">RRG08_065813</name>
</gene>
<keyword evidence="3" id="KW-1185">Reference proteome</keyword>
<reference evidence="2" key="1">
    <citation type="journal article" date="2023" name="G3 (Bethesda)">
        <title>A reference genome for the long-term kleptoplast-retaining sea slug Elysia crispata morphotype clarki.</title>
        <authorList>
            <person name="Eastman K.E."/>
            <person name="Pendleton A.L."/>
            <person name="Shaikh M.A."/>
            <person name="Suttiyut T."/>
            <person name="Ogas R."/>
            <person name="Tomko P."/>
            <person name="Gavelis G."/>
            <person name="Widhalm J.R."/>
            <person name="Wisecaver J.H."/>
        </authorList>
    </citation>
    <scope>NUCLEOTIDE SEQUENCE</scope>
    <source>
        <strain evidence="2">ECLA1</strain>
    </source>
</reference>